<protein>
    <submittedName>
        <fullName evidence="2">Uncharacterized protein</fullName>
    </submittedName>
</protein>
<dbReference type="AlphaFoldDB" id="A0AAV2IQZ5"/>
<accession>A0AAV2IQZ5</accession>
<evidence type="ECO:0000313" key="2">
    <source>
        <dbReference type="EMBL" id="CAL1567365.1"/>
    </source>
</evidence>
<name>A0AAV2IQZ5_KNICA</name>
<feature type="region of interest" description="Disordered" evidence="1">
    <location>
        <begin position="1"/>
        <end position="104"/>
    </location>
</feature>
<sequence length="115" mass="11704">MAKLEGIQHRYRSLPPPPSRNGSEWSSAGARTSPRAAPMCAGERRTSGPELKRGRWADSDANAANNGGANAANKGGANSANNGGANSANNGGANSANDGGDRSKLSLQTCCYCVL</sequence>
<gene>
    <name evidence="2" type="ORF">KC01_LOCUS175</name>
</gene>
<evidence type="ECO:0000313" key="3">
    <source>
        <dbReference type="Proteomes" id="UP001497482"/>
    </source>
</evidence>
<dbReference type="EMBL" id="OZ035823">
    <property type="protein sequence ID" value="CAL1567365.1"/>
    <property type="molecule type" value="Genomic_DNA"/>
</dbReference>
<organism evidence="2 3">
    <name type="scientific">Knipowitschia caucasica</name>
    <name type="common">Caucasian dwarf goby</name>
    <name type="synonym">Pomatoschistus caucasicus</name>
    <dbReference type="NCBI Taxonomy" id="637954"/>
    <lineage>
        <taxon>Eukaryota</taxon>
        <taxon>Metazoa</taxon>
        <taxon>Chordata</taxon>
        <taxon>Craniata</taxon>
        <taxon>Vertebrata</taxon>
        <taxon>Euteleostomi</taxon>
        <taxon>Actinopterygii</taxon>
        <taxon>Neopterygii</taxon>
        <taxon>Teleostei</taxon>
        <taxon>Neoteleostei</taxon>
        <taxon>Acanthomorphata</taxon>
        <taxon>Gobiaria</taxon>
        <taxon>Gobiiformes</taxon>
        <taxon>Gobioidei</taxon>
        <taxon>Gobiidae</taxon>
        <taxon>Gobiinae</taxon>
        <taxon>Knipowitschia</taxon>
    </lineage>
</organism>
<dbReference type="Proteomes" id="UP001497482">
    <property type="component" value="Chromosome 1"/>
</dbReference>
<proteinExistence type="predicted"/>
<feature type="compositionally biased region" description="Polar residues" evidence="1">
    <location>
        <begin position="20"/>
        <end position="30"/>
    </location>
</feature>
<evidence type="ECO:0000256" key="1">
    <source>
        <dbReference type="SAM" id="MobiDB-lite"/>
    </source>
</evidence>
<feature type="compositionally biased region" description="Basic and acidic residues" evidence="1">
    <location>
        <begin position="42"/>
        <end position="58"/>
    </location>
</feature>
<keyword evidence="3" id="KW-1185">Reference proteome</keyword>
<reference evidence="2 3" key="1">
    <citation type="submission" date="2024-04" db="EMBL/GenBank/DDBJ databases">
        <authorList>
            <person name="Waldvogel A.-M."/>
            <person name="Schoenle A."/>
        </authorList>
    </citation>
    <scope>NUCLEOTIDE SEQUENCE [LARGE SCALE GENOMIC DNA]</scope>
</reference>
<feature type="compositionally biased region" description="Low complexity" evidence="1">
    <location>
        <begin position="59"/>
        <end position="98"/>
    </location>
</feature>